<organism evidence="2 3">
    <name type="scientific">Lentzea jiangxiensis</name>
    <dbReference type="NCBI Taxonomy" id="641025"/>
    <lineage>
        <taxon>Bacteria</taxon>
        <taxon>Bacillati</taxon>
        <taxon>Actinomycetota</taxon>
        <taxon>Actinomycetes</taxon>
        <taxon>Pseudonocardiales</taxon>
        <taxon>Pseudonocardiaceae</taxon>
        <taxon>Lentzea</taxon>
    </lineage>
</organism>
<dbReference type="Proteomes" id="UP000199691">
    <property type="component" value="Unassembled WGS sequence"/>
</dbReference>
<dbReference type="EMBL" id="FNIX01000011">
    <property type="protein sequence ID" value="SDP60727.1"/>
    <property type="molecule type" value="Genomic_DNA"/>
</dbReference>
<dbReference type="SUPFAM" id="SSF46955">
    <property type="entry name" value="Putative DNA-binding domain"/>
    <property type="match status" value="1"/>
</dbReference>
<dbReference type="InterPro" id="IPR009061">
    <property type="entry name" value="DNA-bd_dom_put_sf"/>
</dbReference>
<dbReference type="AlphaFoldDB" id="A0A1H0U382"/>
<protein>
    <submittedName>
        <fullName evidence="2">Helix-turn-helix domain-containing protein</fullName>
    </submittedName>
</protein>
<keyword evidence="3" id="KW-1185">Reference proteome</keyword>
<dbReference type="STRING" id="641025.SAMN05421507_11185"/>
<reference evidence="3" key="1">
    <citation type="submission" date="2016-10" db="EMBL/GenBank/DDBJ databases">
        <authorList>
            <person name="Varghese N."/>
            <person name="Submissions S."/>
        </authorList>
    </citation>
    <scope>NUCLEOTIDE SEQUENCE [LARGE SCALE GENOMIC DNA]</scope>
    <source>
        <strain evidence="3">CGMCC 4.6609</strain>
    </source>
</reference>
<dbReference type="Pfam" id="PF12728">
    <property type="entry name" value="HTH_17"/>
    <property type="match status" value="1"/>
</dbReference>
<evidence type="ECO:0000313" key="2">
    <source>
        <dbReference type="EMBL" id="SDP60727.1"/>
    </source>
</evidence>
<dbReference type="RefSeq" id="WP_090100529.1">
    <property type="nucleotide sequence ID" value="NZ_FNIX01000011.1"/>
</dbReference>
<gene>
    <name evidence="2" type="ORF">SAMN05421507_11185</name>
</gene>
<dbReference type="Gene3D" id="1.10.1660.10">
    <property type="match status" value="1"/>
</dbReference>
<feature type="domain" description="Helix-turn-helix" evidence="1">
    <location>
        <begin position="6"/>
        <end position="54"/>
    </location>
</feature>
<name>A0A1H0U382_9PSEU</name>
<dbReference type="InterPro" id="IPR041657">
    <property type="entry name" value="HTH_17"/>
</dbReference>
<evidence type="ECO:0000259" key="1">
    <source>
        <dbReference type="Pfam" id="PF12728"/>
    </source>
</evidence>
<evidence type="ECO:0000313" key="3">
    <source>
        <dbReference type="Proteomes" id="UP000199691"/>
    </source>
</evidence>
<dbReference type="OrthoDB" id="5524782at2"/>
<proteinExistence type="predicted"/>
<accession>A0A1H0U382</accession>
<sequence>MSKLWSIKDVADFLGVPVQTLYQWRTRKYGPPGRRIGKYVRYIPDEVVAWFDAQPNGVS</sequence>